<evidence type="ECO:0000313" key="1">
    <source>
        <dbReference type="EMBL" id="EEJ43324.1"/>
    </source>
</evidence>
<dbReference type="EMBL" id="ACKV01000003">
    <property type="protein sequence ID" value="EEJ43324.1"/>
    <property type="molecule type" value="Genomic_DNA"/>
</dbReference>
<gene>
    <name evidence="1" type="ORF">HMPREF0555_0074</name>
</gene>
<name>C2KHF8_LEUMC</name>
<protein>
    <recommendedName>
        <fullName evidence="3">YolD-like protein</fullName>
    </recommendedName>
</protein>
<dbReference type="HOGENOM" id="CLU_2233214_0_0_9"/>
<accession>C2KHF8</accession>
<dbReference type="AlphaFoldDB" id="C2KHF8"/>
<organism evidence="1 2">
    <name type="scientific">Leuconostoc mesenteroides subsp. cremoris ATCC 19254</name>
    <dbReference type="NCBI Taxonomy" id="586220"/>
    <lineage>
        <taxon>Bacteria</taxon>
        <taxon>Bacillati</taxon>
        <taxon>Bacillota</taxon>
        <taxon>Bacilli</taxon>
        <taxon>Lactobacillales</taxon>
        <taxon>Lactobacillaceae</taxon>
        <taxon>Leuconostoc</taxon>
    </lineage>
</organism>
<sequence length="113" mass="13190">MEKTGMQNYIVQHQFQAPLHHLLQKLIKYVASKKAVPLKRQLNAQEIIVRLELALNTTDPVTVQLNDSLFNERITQLSGYIYQNNRGQLFVQSYKTYKFSNIIPGMIRHISFN</sequence>
<reference evidence="1 2" key="1">
    <citation type="submission" date="2009-04" db="EMBL/GenBank/DDBJ databases">
        <authorList>
            <person name="Qin X."/>
            <person name="Bachman B."/>
            <person name="Battles P."/>
            <person name="Bell A."/>
            <person name="Bess C."/>
            <person name="Bickham C."/>
            <person name="Chaboub L."/>
            <person name="Chen D."/>
            <person name="Coyle M."/>
            <person name="Deiros D.R."/>
            <person name="Dinh H."/>
            <person name="Forbes L."/>
            <person name="Fowler G."/>
            <person name="Francisco L."/>
            <person name="Fu Q."/>
            <person name="Gubbala S."/>
            <person name="Hale W."/>
            <person name="Han Y."/>
            <person name="Hemphill L."/>
            <person name="Highlander S.K."/>
            <person name="Hirani K."/>
            <person name="Hogues M."/>
            <person name="Jackson L."/>
            <person name="Jakkamsetti A."/>
            <person name="Javaid M."/>
            <person name="Jiang H."/>
            <person name="Korchina V."/>
            <person name="Kovar C."/>
            <person name="Lara F."/>
            <person name="Lee S."/>
            <person name="Mata R."/>
            <person name="Mathew T."/>
            <person name="Moen C."/>
            <person name="Morales K."/>
            <person name="Munidasa M."/>
            <person name="Nazareth L."/>
            <person name="Ngo R."/>
            <person name="Nguyen L."/>
            <person name="Okwuonu G."/>
            <person name="Ongeri F."/>
            <person name="Patil S."/>
            <person name="Petrosino J."/>
            <person name="Pham C."/>
            <person name="Pham P."/>
            <person name="Pu L.-L."/>
            <person name="Puazo M."/>
            <person name="Raj R."/>
            <person name="Reid J."/>
            <person name="Rouhana J."/>
            <person name="Saada N."/>
            <person name="Shang Y."/>
            <person name="Simmons D."/>
            <person name="Thornton R."/>
            <person name="Warren J."/>
            <person name="Weissenberger G."/>
            <person name="Zhang J."/>
            <person name="Zhang L."/>
            <person name="Zhou C."/>
            <person name="Zhu D."/>
            <person name="Muzny D."/>
            <person name="Worley K."/>
            <person name="Gibbs R."/>
        </authorList>
    </citation>
    <scope>NUCLEOTIDE SEQUENCE [LARGE SCALE GENOMIC DNA]</scope>
    <source>
        <strain evidence="1 2">ATCC 19254</strain>
    </source>
</reference>
<comment type="caution">
    <text evidence="1">The sequence shown here is derived from an EMBL/GenBank/DDBJ whole genome shotgun (WGS) entry which is preliminary data.</text>
</comment>
<proteinExistence type="predicted"/>
<evidence type="ECO:0008006" key="3">
    <source>
        <dbReference type="Google" id="ProtNLM"/>
    </source>
</evidence>
<evidence type="ECO:0000313" key="2">
    <source>
        <dbReference type="Proteomes" id="UP000004283"/>
    </source>
</evidence>
<dbReference type="Proteomes" id="UP000004283">
    <property type="component" value="Unassembled WGS sequence"/>
</dbReference>